<feature type="compositionally biased region" description="Polar residues" evidence="1">
    <location>
        <begin position="746"/>
        <end position="758"/>
    </location>
</feature>
<feature type="compositionally biased region" description="Polar residues" evidence="1">
    <location>
        <begin position="624"/>
        <end position="641"/>
    </location>
</feature>
<gene>
    <name evidence="3" type="ordered locus">LOC_Os12g24990</name>
</gene>
<feature type="region of interest" description="Disordered" evidence="1">
    <location>
        <begin position="618"/>
        <end position="732"/>
    </location>
</feature>
<feature type="domain" description="RNase H type-1" evidence="2">
    <location>
        <begin position="911"/>
        <end position="1040"/>
    </location>
</feature>
<evidence type="ECO:0000256" key="1">
    <source>
        <dbReference type="SAM" id="MobiDB-lite"/>
    </source>
</evidence>
<dbReference type="SUPFAM" id="SSF53098">
    <property type="entry name" value="Ribonuclease H-like"/>
    <property type="match status" value="1"/>
</dbReference>
<dbReference type="InterPro" id="IPR002156">
    <property type="entry name" value="RNaseH_domain"/>
</dbReference>
<feature type="compositionally biased region" description="Polar residues" evidence="1">
    <location>
        <begin position="459"/>
        <end position="480"/>
    </location>
</feature>
<feature type="region of interest" description="Disordered" evidence="1">
    <location>
        <begin position="746"/>
        <end position="774"/>
    </location>
</feature>
<dbReference type="PANTHER" id="PTHR48475:SF2">
    <property type="entry name" value="RIBONUCLEASE H"/>
    <property type="match status" value="1"/>
</dbReference>
<dbReference type="PANTHER" id="PTHR48475">
    <property type="entry name" value="RIBONUCLEASE H"/>
    <property type="match status" value="1"/>
</dbReference>
<dbReference type="InterPro" id="IPR036397">
    <property type="entry name" value="RNaseH_sf"/>
</dbReference>
<dbReference type="Gene3D" id="3.30.420.10">
    <property type="entry name" value="Ribonuclease H-like superfamily/Ribonuclease H"/>
    <property type="match status" value="1"/>
</dbReference>
<feature type="compositionally biased region" description="Basic and acidic residues" evidence="1">
    <location>
        <begin position="233"/>
        <end position="266"/>
    </location>
</feature>
<dbReference type="InterPro" id="IPR012337">
    <property type="entry name" value="RNaseH-like_sf"/>
</dbReference>
<protein>
    <submittedName>
        <fullName evidence="3">Retrotransposon protein, putative, Ty3-gypsy subclass</fullName>
    </submittedName>
</protein>
<reference evidence="3" key="2">
    <citation type="submission" date="2005-04" db="EMBL/GenBank/DDBJ databases">
        <authorList>
            <person name="Buell C.R."/>
            <person name="Wing R.A."/>
            <person name="McCombie W.A."/>
            <person name="Ouyang S."/>
        </authorList>
    </citation>
    <scope>NUCLEOTIDE SEQUENCE</scope>
</reference>
<dbReference type="AlphaFoldDB" id="Q2QS85"/>
<dbReference type="CDD" id="cd09279">
    <property type="entry name" value="RNase_HI_like"/>
    <property type="match status" value="1"/>
</dbReference>
<dbReference type="Pfam" id="PF03732">
    <property type="entry name" value="Retrotrans_gag"/>
    <property type="match status" value="1"/>
</dbReference>
<evidence type="ECO:0000313" key="3">
    <source>
        <dbReference type="EMBL" id="ABA97995.1"/>
    </source>
</evidence>
<evidence type="ECO:0000259" key="2">
    <source>
        <dbReference type="PROSITE" id="PS50879"/>
    </source>
</evidence>
<feature type="compositionally biased region" description="Low complexity" evidence="1">
    <location>
        <begin position="705"/>
        <end position="720"/>
    </location>
</feature>
<dbReference type="GO" id="GO:0004523">
    <property type="term" value="F:RNA-DNA hybrid ribonuclease activity"/>
    <property type="evidence" value="ECO:0007669"/>
    <property type="project" value="InterPro"/>
</dbReference>
<organism evidence="3">
    <name type="scientific">Oryza sativa subsp. japonica</name>
    <name type="common">Rice</name>
    <dbReference type="NCBI Taxonomy" id="39947"/>
    <lineage>
        <taxon>Eukaryota</taxon>
        <taxon>Viridiplantae</taxon>
        <taxon>Streptophyta</taxon>
        <taxon>Embryophyta</taxon>
        <taxon>Tracheophyta</taxon>
        <taxon>Spermatophyta</taxon>
        <taxon>Magnoliopsida</taxon>
        <taxon>Liliopsida</taxon>
        <taxon>Poales</taxon>
        <taxon>Poaceae</taxon>
        <taxon>BOP clade</taxon>
        <taxon>Oryzoideae</taxon>
        <taxon>Oryzeae</taxon>
        <taxon>Oryzinae</taxon>
        <taxon>Oryza</taxon>
        <taxon>Oryza sativa</taxon>
    </lineage>
</organism>
<dbReference type="GO" id="GO:0003676">
    <property type="term" value="F:nucleic acid binding"/>
    <property type="evidence" value="ECO:0007669"/>
    <property type="project" value="InterPro"/>
</dbReference>
<accession>Q2QS85</accession>
<feature type="region of interest" description="Disordered" evidence="1">
    <location>
        <begin position="824"/>
        <end position="850"/>
    </location>
</feature>
<feature type="region of interest" description="Disordered" evidence="1">
    <location>
        <begin position="459"/>
        <end position="487"/>
    </location>
</feature>
<feature type="region of interest" description="Disordered" evidence="1">
    <location>
        <begin position="233"/>
        <end position="275"/>
    </location>
</feature>
<reference evidence="3" key="1">
    <citation type="journal article" date="2005" name="BMC Biol.">
        <title>The sequence of rice chromosomes 11 and 12, rich in disease resistance genes and recent gene duplications.</title>
        <authorList>
            <consortium name="The rice chromosomes 11 and 12 sequencing consortia"/>
        </authorList>
    </citation>
    <scope>NUCLEOTIDE SEQUENCE [LARGE SCALE GENOMIC DNA]</scope>
</reference>
<dbReference type="PROSITE" id="PS50879">
    <property type="entry name" value="RNASE_H_1"/>
    <property type="match status" value="1"/>
</dbReference>
<name>Q2QS85_ORYSJ</name>
<proteinExistence type="predicted"/>
<reference evidence="3" key="3">
    <citation type="submission" date="2006-01" db="EMBL/GenBank/DDBJ databases">
        <authorList>
            <person name="Buell R."/>
        </authorList>
    </citation>
    <scope>NUCLEOTIDE SEQUENCE</scope>
</reference>
<feature type="compositionally biased region" description="Polar residues" evidence="1">
    <location>
        <begin position="648"/>
        <end position="681"/>
    </location>
</feature>
<dbReference type="CDD" id="cd22249">
    <property type="entry name" value="UDM1_RNF168_RNF169-like"/>
    <property type="match status" value="1"/>
</dbReference>
<dbReference type="Pfam" id="PF13456">
    <property type="entry name" value="RVT_3"/>
    <property type="match status" value="1"/>
</dbReference>
<dbReference type="InterPro" id="IPR005162">
    <property type="entry name" value="Retrotrans_gag_dom"/>
</dbReference>
<dbReference type="EMBL" id="DP000011">
    <property type="protein sequence ID" value="ABA97995.1"/>
    <property type="molecule type" value="Genomic_DNA"/>
</dbReference>
<sequence length="1123" mass="124405">MGFISGIDDFVFPPGQATWFGSLDFITDSFGGISLLNSDSNQLGGADDSAPFGLPNSAEIYSKVLSSELASNHSDRTSTFSFSRLDQSGAVYPPIMMQLPDDLAVVFGSRAPSPRRSRSGSISTITRSSSREVGVILQQLGSCSTKEIEEYLSTPSVVSRSPTVIIDYGDFDDEYDFDNFDDYDDLDEEFGDNYEDNYTPLFFGVLMAHNETEEQCLAREAYEQRTRQEAKRLRLERERQKQERDRLLREQQEHERQAREAEERRQRALASGRRARELIGQQDIDGTMDWPTGFKPTGIEKYDDKTEPESWLTVCTLAIHAVGGDSKAMANYSPVALADSARNWLARLPRGTIGSWAELRDHFITNSQGTFERLSTHFELYNVIQKTNESLRDYIRRFSEQRNKISDITDDIIIAAFTKGVCDDLLVDKFGHKPPKTVKQMFEKANEYAMSDEAVRASKQSGSGWKSKNDGGNNRASGSRTSHKDCKRKPEDLVATITHSPYQRPRVSTYDKIMNGFCSHYPNSKHAAKDYFIYKQFAEQYFSFSWKHLNIFDGLKLQSSLTAEIIPTLWSTWYDTRIAASVRSGKTSQGTHLEVLRSTPSHSFICYASTGVLGQARPSRCRASDTSSDLGTGSPDSTSSPVPEAYSHTASDDGSSFDLASSVPSFSATTQPTPQQYTKSFASGPGRGKPKLGCTGEAAGGTVRLAKSSSRALTSRSTSSIRPKYNGPSTNNFRISRTLRIRNSPTVESGLESSNVRPSHSDASHFGRPAKPGNDVRHGTLVDASNSTTCASCGFAVRTSTPTIELACSARGYDQTGCQKGFAPQLGDQESPHVAPVKVPPSSTARGINKGVHTPVFVGTVPGARYNRSKWAAELSPFDLDFVTRTAIKSQVLTNFVAKWIPTSVLEPEPLEQPWVMHSDGSWSHKGAGIAAILTSPGGVSIRYATRLQFDTTNNTAEYEAVLMGLREAKALGIQHLLVRTDSKLVASQVDKSFEAKEEGMRKYLEVVQSMDKIFTGITVEHLPRGHNEEADALAKLATYRGPHSPGVFFEVLYTPSVPEDSQDIMGIDQVELGEEPDDWRTPFVKHLKEGWLPDDEAMAKQLQIRAVKYKLISEQLYRTRML</sequence>